<protein>
    <submittedName>
        <fullName evidence="2">DUF2961 domain-containing protein</fullName>
    </submittedName>
</protein>
<evidence type="ECO:0000256" key="1">
    <source>
        <dbReference type="SAM" id="SignalP"/>
    </source>
</evidence>
<sequence length="839" mass="95638">MKKIVHIVLAILLTFTLFGCNQTNKNKSITDEQANKKLAALNDYGLDLFKKIDFLPRISNHIYSEQQSSYSRNGNNTDGFGLPGNVTGEVSDNNFIRPLLELNQPGVIYRMWFTNFGAVPRLAIYIDGASSPSYNLNLVDLTSGEQSPFLKPLVFDSIESSGGFVSYVPIVFKESIRIVGQGDFYYNINYQKYPSNYDLEYDDFDAKMTEVASILNQSGVDPKIYQNDTKLNQTKKLEANQTITLYETSEKQTVTSLAINFNDFDVTKFDRTETKGQGIRISRNGSIKFEMSVNDTQFNQLKFKSVLLDYNQTATMKIDGVTVSNFEVRARRLNGFEWKDSPYFGDIIYNIPQSLTTGKNTIEVTLNVTSQDLTLYDVDTISGSKTIDSFDLSNESERTRKNFTGTQTTPVEHTYEYDPNTLISDETWTQIHESEDIINQVYLKITYKDQTGDAVYAPVSSFFGFGAYGLFETLGLMVGLKEDGTMYSYYPMPFESGIKIELVNQSNYTFNEVDYEVKHENNYFEKGSYGYFKSAYVERLNGTASALKNQEPITFLKTNGEGHIVGITHSMSGSYFGLHSRFYLEGDEQIYIDGSLSHSFHGTGTEDFYNGGWYFKAGVKTNPLFGQSNHNYRDSRDRTVMIRTLITDPIYFRSSIDFKMEHGGLNDRPDADVIASVYYYHKESKTIRTDGFALNNEESLTNHNYVLGPTSSIVTTQSNYYEGIYSKTTTNYNKVANITDYSTFNVHILKQNEGVILRREYLLAPIGQKAKVYVDGQLVGIWQSSFRNSIEMFIRQDDFFIPKEFTNQKEVLNIKIEFMAGSANKWTESFYEIYTIESE</sequence>
<name>A0ABT2PT43_9MOLU</name>
<dbReference type="EMBL" id="JAOEGN010000001">
    <property type="protein sequence ID" value="MCU0104115.1"/>
    <property type="molecule type" value="Genomic_DNA"/>
</dbReference>
<dbReference type="PROSITE" id="PS51257">
    <property type="entry name" value="PROKAR_LIPOPROTEIN"/>
    <property type="match status" value="1"/>
</dbReference>
<keyword evidence="1" id="KW-0732">Signal</keyword>
<reference evidence="3" key="1">
    <citation type="submission" date="2023-07" db="EMBL/GenBank/DDBJ databases">
        <title>Novel Mycoplasma species identified in domestic and wild animals.</title>
        <authorList>
            <person name="Volokhov D.V."/>
            <person name="Furtak V.A."/>
            <person name="Zagorodnyaya T.A."/>
        </authorList>
    </citation>
    <scope>NUCLEOTIDE SEQUENCE [LARGE SCALE GENOMIC DNA]</scope>
    <source>
        <strain evidence="3">92-19</strain>
    </source>
</reference>
<dbReference type="RefSeq" id="WP_262095327.1">
    <property type="nucleotide sequence ID" value="NZ_JAOEGN010000001.1"/>
</dbReference>
<accession>A0ABT2PT43</accession>
<gene>
    <name evidence="2" type="ORF">N7603_00375</name>
</gene>
<dbReference type="Gene3D" id="2.60.120.1390">
    <property type="match status" value="2"/>
</dbReference>
<dbReference type="InterPro" id="IPR021345">
    <property type="entry name" value="DUF2961"/>
</dbReference>
<organism evidence="2 3">
    <name type="scientific">Paracholeplasma vituli</name>
    <dbReference type="NCBI Taxonomy" id="69473"/>
    <lineage>
        <taxon>Bacteria</taxon>
        <taxon>Bacillati</taxon>
        <taxon>Mycoplasmatota</taxon>
        <taxon>Mollicutes</taxon>
        <taxon>Acholeplasmatales</taxon>
        <taxon>Acholeplasmataceae</taxon>
        <taxon>Paracholeplasma</taxon>
    </lineage>
</organism>
<feature type="signal peptide" evidence="1">
    <location>
        <begin position="1"/>
        <end position="19"/>
    </location>
</feature>
<feature type="chain" id="PRO_5046625067" evidence="1">
    <location>
        <begin position="20"/>
        <end position="839"/>
    </location>
</feature>
<dbReference type="Pfam" id="PF11175">
    <property type="entry name" value="DUF2961"/>
    <property type="match status" value="1"/>
</dbReference>
<proteinExistence type="predicted"/>
<keyword evidence="3" id="KW-1185">Reference proteome</keyword>
<comment type="caution">
    <text evidence="2">The sequence shown here is derived from an EMBL/GenBank/DDBJ whole genome shotgun (WGS) entry which is preliminary data.</text>
</comment>
<dbReference type="Proteomes" id="UP001209076">
    <property type="component" value="Unassembled WGS sequence"/>
</dbReference>
<evidence type="ECO:0000313" key="3">
    <source>
        <dbReference type="Proteomes" id="UP001209076"/>
    </source>
</evidence>
<evidence type="ECO:0000313" key="2">
    <source>
        <dbReference type="EMBL" id="MCU0104115.1"/>
    </source>
</evidence>